<feature type="transmembrane region" description="Helical" evidence="2">
    <location>
        <begin position="195"/>
        <end position="213"/>
    </location>
</feature>
<evidence type="ECO:0000313" key="3">
    <source>
        <dbReference type="EMBL" id="MBB5832717.1"/>
    </source>
</evidence>
<feature type="transmembrane region" description="Helical" evidence="2">
    <location>
        <begin position="75"/>
        <end position="93"/>
    </location>
</feature>
<feature type="transmembrane region" description="Helical" evidence="2">
    <location>
        <begin position="244"/>
        <end position="260"/>
    </location>
</feature>
<accession>A0A841AFK4</accession>
<keyword evidence="2" id="KW-1133">Transmembrane helix</keyword>
<keyword evidence="2" id="KW-0472">Membrane</keyword>
<name>A0A841AFK4_9MICO</name>
<sequence>MSAAELARPAGAGSTRPQSTHPASTRPEAASQDAPPPAPGATLLPILLTGLPILVVLTARLWFQTDVRAVDGSSTLIATTSLVHGLVLFILLGGQRSTMAGFFMAASAAIVGLSGLLVIPDPYFLDVPRPSDYLNTALTGSALAQIAIGALCLRADRTAPVPVVLLDGRTARVTQIAGVVALVLTTSLGDRLGEFLDGFAFAAILLVCTASLMSPRGLRSPLNVVLVLAALVSFPTLVTSGTGRLRAIALVLAVGYVFFLRYGRRWLKTLGVLMSPVMFLALGVWRKAYEVSLTGQHGNDTGLSSMFVGIGNFGTVIHVMEEGVDPTLGLSLLSPLRAALPAWIVPDWIPEANGYALAKYTDPELYGSGFSTVVTIYGEAWWIAGPLGLLLAVPLLALLLTKLDDWAVATYSRAADGPRSLLLFLLVASFVGAVGDLVWSGFHTWVVRMYGRIAALLILAFLTLYLPSRLVRPRFVSFAGPARGPSGARPGEG</sequence>
<gene>
    <name evidence="3" type="ORF">HNR70_002530</name>
</gene>
<dbReference type="EMBL" id="JACHLZ010000001">
    <property type="protein sequence ID" value="MBB5832717.1"/>
    <property type="molecule type" value="Genomic_DNA"/>
</dbReference>
<feature type="transmembrane region" description="Helical" evidence="2">
    <location>
        <begin position="220"/>
        <end position="238"/>
    </location>
</feature>
<evidence type="ECO:0000256" key="2">
    <source>
        <dbReference type="SAM" id="Phobius"/>
    </source>
</evidence>
<evidence type="ECO:0000256" key="1">
    <source>
        <dbReference type="SAM" id="MobiDB-lite"/>
    </source>
</evidence>
<feature type="transmembrane region" description="Helical" evidence="2">
    <location>
        <begin position="445"/>
        <end position="466"/>
    </location>
</feature>
<feature type="transmembrane region" description="Helical" evidence="2">
    <location>
        <begin position="100"/>
        <end position="119"/>
    </location>
</feature>
<comment type="caution">
    <text evidence="3">The sequence shown here is derived from an EMBL/GenBank/DDBJ whole genome shotgun (WGS) entry which is preliminary data.</text>
</comment>
<feature type="transmembrane region" description="Helical" evidence="2">
    <location>
        <begin position="41"/>
        <end position="63"/>
    </location>
</feature>
<feature type="transmembrane region" description="Helical" evidence="2">
    <location>
        <begin position="421"/>
        <end position="439"/>
    </location>
</feature>
<feature type="transmembrane region" description="Helical" evidence="2">
    <location>
        <begin position="267"/>
        <end position="285"/>
    </location>
</feature>
<feature type="transmembrane region" description="Helical" evidence="2">
    <location>
        <begin position="380"/>
        <end position="400"/>
    </location>
</feature>
<feature type="transmembrane region" description="Helical" evidence="2">
    <location>
        <begin position="134"/>
        <end position="153"/>
    </location>
</feature>
<dbReference type="AlphaFoldDB" id="A0A841AFK4"/>
<proteinExistence type="predicted"/>
<protein>
    <submittedName>
        <fullName evidence="3">Uncharacterized protein</fullName>
    </submittedName>
</protein>
<dbReference type="RefSeq" id="WP_184325994.1">
    <property type="nucleotide sequence ID" value="NZ_JACHLZ010000001.1"/>
</dbReference>
<evidence type="ECO:0000313" key="4">
    <source>
        <dbReference type="Proteomes" id="UP000588158"/>
    </source>
</evidence>
<reference evidence="3 4" key="1">
    <citation type="submission" date="2020-08" db="EMBL/GenBank/DDBJ databases">
        <title>Sequencing the genomes of 1000 actinobacteria strains.</title>
        <authorList>
            <person name="Klenk H.-P."/>
        </authorList>
    </citation>
    <scope>NUCLEOTIDE SEQUENCE [LARGE SCALE GENOMIC DNA]</scope>
    <source>
        <strain evidence="3 4">DSM 28796</strain>
    </source>
</reference>
<dbReference type="Proteomes" id="UP000588158">
    <property type="component" value="Unassembled WGS sequence"/>
</dbReference>
<organism evidence="3 4">
    <name type="scientific">Brachybacterium aquaticum</name>
    <dbReference type="NCBI Taxonomy" id="1432564"/>
    <lineage>
        <taxon>Bacteria</taxon>
        <taxon>Bacillati</taxon>
        <taxon>Actinomycetota</taxon>
        <taxon>Actinomycetes</taxon>
        <taxon>Micrococcales</taxon>
        <taxon>Dermabacteraceae</taxon>
        <taxon>Brachybacterium</taxon>
    </lineage>
</organism>
<keyword evidence="4" id="KW-1185">Reference proteome</keyword>
<feature type="region of interest" description="Disordered" evidence="1">
    <location>
        <begin position="1"/>
        <end position="36"/>
    </location>
</feature>
<keyword evidence="2" id="KW-0812">Transmembrane</keyword>